<dbReference type="GO" id="GO:0005886">
    <property type="term" value="C:plasma membrane"/>
    <property type="evidence" value="ECO:0007669"/>
    <property type="project" value="UniProtKB-SubCell"/>
</dbReference>
<accession>A0AAQ0D5V3</accession>
<comment type="subcellular location">
    <subcellularLocation>
        <location evidence="1">Cell membrane</location>
        <topology evidence="1">Multi-pass membrane protein</topology>
    </subcellularLocation>
</comment>
<keyword evidence="3 6" id="KW-0812">Transmembrane</keyword>
<evidence type="ECO:0000256" key="4">
    <source>
        <dbReference type="ARBA" id="ARBA00022989"/>
    </source>
</evidence>
<keyword evidence="4 6" id="KW-1133">Transmembrane helix</keyword>
<feature type="transmembrane region" description="Helical" evidence="6">
    <location>
        <begin position="223"/>
        <end position="244"/>
    </location>
</feature>
<dbReference type="CDD" id="cd06173">
    <property type="entry name" value="MFS_MefA_like"/>
    <property type="match status" value="1"/>
</dbReference>
<proteinExistence type="predicted"/>
<evidence type="ECO:0000256" key="6">
    <source>
        <dbReference type="SAM" id="Phobius"/>
    </source>
</evidence>
<feature type="transmembrane region" description="Helical" evidence="6">
    <location>
        <begin position="12"/>
        <end position="32"/>
    </location>
</feature>
<gene>
    <name evidence="7" type="ORF">IPU22_09440</name>
</gene>
<keyword evidence="5 6" id="KW-0472">Membrane</keyword>
<sequence>MMTSQIFKFISNDFVVGLGNSIFNLALMWYVLEQTGSAYFTATIGSLSHIAQILVGSYAGIKADQWNQPIKIMVYSLRFNSIFLLVMCFVVLMFDFKLYLIIVLLFLREITMVFQLPNQNILIPRLVQAQEEVKSVLSYRSLTKNVSMMLGFAIAGFLFSAIPFFMLILLIMMLFFIGSSAISSIKTTNEMHQPLHKLKTHKSLDEFKAVFKMILRDYYLKRVMITAMMLNIISMVAPTFVVYFNQYLNAQPKDYGMFQFFIALGSMLAASIGLKLKHKMSAYNILVTFWLLMAMTFIYMFMNHSSQIAIVLGLMIGVCLTLPNILFNTYKLLIIEDEYRGRISGTIQSVSTLFIPMAYYFSAFITEYLGANFVYLIAGMIQLIIVMTLIFDQRVKNRFNQLV</sequence>
<dbReference type="Gene3D" id="1.20.1250.20">
    <property type="entry name" value="MFS general substrate transporter like domains"/>
    <property type="match status" value="1"/>
</dbReference>
<protein>
    <submittedName>
        <fullName evidence="7">MFS transporter</fullName>
    </submittedName>
</protein>
<feature type="transmembrane region" description="Helical" evidence="6">
    <location>
        <begin position="149"/>
        <end position="177"/>
    </location>
</feature>
<feature type="transmembrane region" description="Helical" evidence="6">
    <location>
        <begin position="339"/>
        <end position="361"/>
    </location>
</feature>
<dbReference type="InterPro" id="IPR011701">
    <property type="entry name" value="MFS"/>
</dbReference>
<dbReference type="PANTHER" id="PTHR23513:SF6">
    <property type="entry name" value="MAJOR FACILITATOR SUPERFAMILY ASSOCIATED DOMAIN-CONTAINING PROTEIN"/>
    <property type="match status" value="1"/>
</dbReference>
<keyword evidence="2" id="KW-1003">Cell membrane</keyword>
<dbReference type="PANTHER" id="PTHR23513">
    <property type="entry name" value="INTEGRAL MEMBRANE EFFLUX PROTEIN-RELATED"/>
    <property type="match status" value="1"/>
</dbReference>
<organism evidence="7 8">
    <name type="scientific">Staphylococcus delphini</name>
    <dbReference type="NCBI Taxonomy" id="53344"/>
    <lineage>
        <taxon>Bacteria</taxon>
        <taxon>Bacillati</taxon>
        <taxon>Bacillota</taxon>
        <taxon>Bacilli</taxon>
        <taxon>Bacillales</taxon>
        <taxon>Staphylococcaceae</taxon>
        <taxon>Staphylococcus</taxon>
        <taxon>Staphylococcus intermedius group</taxon>
    </lineage>
</organism>
<feature type="transmembrane region" description="Helical" evidence="6">
    <location>
        <begin position="281"/>
        <end position="302"/>
    </location>
</feature>
<reference evidence="7" key="1">
    <citation type="journal article" date="2021" name="Front. Microbiol.">
        <title>Presence and Characterization of a Novel cfr-Carrying Tn558 Transposon Derivative in Staphylococcus delphini Isolated From Retail Food.</title>
        <authorList>
            <person name="Zhang F."/>
            <person name="Wu S."/>
            <person name="Huang J."/>
            <person name="Yang R."/>
            <person name="Zhang J."/>
            <person name="Lei T."/>
            <person name="Dai J."/>
            <person name="Ding Y."/>
            <person name="Xue L."/>
            <person name="Wang J."/>
            <person name="Chen M."/>
            <person name="Wu Q."/>
        </authorList>
    </citation>
    <scope>NUCLEOTIDE SEQUENCE</scope>
    <source>
        <strain evidence="7">2794-1</strain>
    </source>
</reference>
<evidence type="ECO:0000256" key="1">
    <source>
        <dbReference type="ARBA" id="ARBA00004651"/>
    </source>
</evidence>
<evidence type="ECO:0000256" key="3">
    <source>
        <dbReference type="ARBA" id="ARBA00022692"/>
    </source>
</evidence>
<dbReference type="SUPFAM" id="SSF103473">
    <property type="entry name" value="MFS general substrate transporter"/>
    <property type="match status" value="1"/>
</dbReference>
<feature type="transmembrane region" description="Helical" evidence="6">
    <location>
        <begin position="256"/>
        <end position="274"/>
    </location>
</feature>
<evidence type="ECO:0000256" key="5">
    <source>
        <dbReference type="ARBA" id="ARBA00023136"/>
    </source>
</evidence>
<dbReference type="Pfam" id="PF07690">
    <property type="entry name" value="MFS_1"/>
    <property type="match status" value="1"/>
</dbReference>
<dbReference type="Proteomes" id="UP000675994">
    <property type="component" value="Chromosome"/>
</dbReference>
<evidence type="ECO:0000313" key="8">
    <source>
        <dbReference type="Proteomes" id="UP000675994"/>
    </source>
</evidence>
<feature type="transmembrane region" description="Helical" evidence="6">
    <location>
        <begin position="38"/>
        <end position="61"/>
    </location>
</feature>
<name>A0AAQ0D5V3_9STAP</name>
<feature type="transmembrane region" description="Helical" evidence="6">
    <location>
        <begin position="373"/>
        <end position="391"/>
    </location>
</feature>
<evidence type="ECO:0000256" key="2">
    <source>
        <dbReference type="ARBA" id="ARBA00022475"/>
    </source>
</evidence>
<feature type="transmembrane region" description="Helical" evidence="6">
    <location>
        <begin position="308"/>
        <end position="327"/>
    </location>
</feature>
<dbReference type="InterPro" id="IPR036259">
    <property type="entry name" value="MFS_trans_sf"/>
</dbReference>
<evidence type="ECO:0000313" key="7">
    <source>
        <dbReference type="EMBL" id="QUM68791.1"/>
    </source>
</evidence>
<dbReference type="EMBL" id="CP063367">
    <property type="protein sequence ID" value="QUM68791.1"/>
    <property type="molecule type" value="Genomic_DNA"/>
</dbReference>
<dbReference type="GO" id="GO:0022857">
    <property type="term" value="F:transmembrane transporter activity"/>
    <property type="evidence" value="ECO:0007669"/>
    <property type="project" value="InterPro"/>
</dbReference>
<dbReference type="AlphaFoldDB" id="A0AAQ0D5V3"/>
<feature type="transmembrane region" description="Helical" evidence="6">
    <location>
        <begin position="82"/>
        <end position="107"/>
    </location>
</feature>